<evidence type="ECO:0000313" key="10">
    <source>
        <dbReference type="Proteomes" id="UP000069940"/>
    </source>
</evidence>
<comment type="similarity">
    <text evidence="5">Belongs to the peptidase S1 family. CLIP subfamily.</text>
</comment>
<dbReference type="PANTHER" id="PTHR24264:SF69">
    <property type="entry name" value="TRYPSIN-3"/>
    <property type="match status" value="1"/>
</dbReference>
<dbReference type="RefSeq" id="XP_029736287.2">
    <property type="nucleotide sequence ID" value="XM_029880427.2"/>
</dbReference>
<feature type="signal peptide" evidence="7">
    <location>
        <begin position="1"/>
        <end position="19"/>
    </location>
</feature>
<dbReference type="PROSITE" id="PS00134">
    <property type="entry name" value="TRYPSIN_HIS"/>
    <property type="match status" value="1"/>
</dbReference>
<dbReference type="InterPro" id="IPR018114">
    <property type="entry name" value="TRYPSIN_HIS"/>
</dbReference>
<evidence type="ECO:0000256" key="6">
    <source>
        <dbReference type="RuleBase" id="RU363034"/>
    </source>
</evidence>
<dbReference type="Gene3D" id="2.40.10.10">
    <property type="entry name" value="Trypsin-like serine proteases"/>
    <property type="match status" value="1"/>
</dbReference>
<keyword evidence="3 6" id="KW-0720">Serine protease</keyword>
<evidence type="ECO:0000256" key="7">
    <source>
        <dbReference type="SAM" id="SignalP"/>
    </source>
</evidence>
<sequence>MWTIVLMLLVGCWAHQIVASDGIVFEDNMLLEGDRCQLRNGRPGQCRIQSACKTVGTGGLSLCRSGGSQLVVCCDVVQQQCDAVSISVESRVRDHLVGVTEKADVGEFPFMALVIYNTTENRCGATIISDKFLVSAAHCFKKFLFPIKVRVGTTDADDELARTYDIVKIHRHQRYNSVRRVNDIALIEVRDSIIMSRSVQPICLYTESTELPATQNLTVMGWGVDDTESLNVSRSLLKGVVRPILRNDCFQRLNKDSSFVRFNITDGHTCALGSANENGEATDACQGDSGGPLVLSQNDKYYLVGVVSTGPACGGIDLAGIYTWVSKYMDWIIDQKVWRNSLR</sequence>
<feature type="chain" id="PRO_5045590479" description="Peptidase S1 domain-containing protein" evidence="7">
    <location>
        <begin position="20"/>
        <end position="343"/>
    </location>
</feature>
<dbReference type="InterPro" id="IPR050127">
    <property type="entry name" value="Serine_Proteases_S1"/>
</dbReference>
<evidence type="ECO:0000256" key="1">
    <source>
        <dbReference type="ARBA" id="ARBA00022670"/>
    </source>
</evidence>
<evidence type="ECO:0000259" key="8">
    <source>
        <dbReference type="PROSITE" id="PS50240"/>
    </source>
</evidence>
<dbReference type="PROSITE" id="PS00135">
    <property type="entry name" value="TRYPSIN_SER"/>
    <property type="match status" value="1"/>
</dbReference>
<dbReference type="EnsemblMetazoa" id="AALFPA23_008386.R11315">
    <property type="protein sequence ID" value="AALFPA23_008386.P11315"/>
    <property type="gene ID" value="AALFPA23_008386"/>
</dbReference>
<keyword evidence="1 6" id="KW-0645">Protease</keyword>
<dbReference type="Proteomes" id="UP000069940">
    <property type="component" value="Unassembled WGS sequence"/>
</dbReference>
<keyword evidence="4" id="KW-1015">Disulfide bond</keyword>
<reference evidence="10" key="1">
    <citation type="journal article" date="2015" name="Proc. Natl. Acad. Sci. U.S.A.">
        <title>Genome sequence of the Asian Tiger mosquito, Aedes albopictus, reveals insights into its biology, genetics, and evolution.</title>
        <authorList>
            <person name="Chen X.G."/>
            <person name="Jiang X."/>
            <person name="Gu J."/>
            <person name="Xu M."/>
            <person name="Wu Y."/>
            <person name="Deng Y."/>
            <person name="Zhang C."/>
            <person name="Bonizzoni M."/>
            <person name="Dermauw W."/>
            <person name="Vontas J."/>
            <person name="Armbruster P."/>
            <person name="Huang X."/>
            <person name="Yang Y."/>
            <person name="Zhang H."/>
            <person name="He W."/>
            <person name="Peng H."/>
            <person name="Liu Y."/>
            <person name="Wu K."/>
            <person name="Chen J."/>
            <person name="Lirakis M."/>
            <person name="Topalis P."/>
            <person name="Van Leeuwen T."/>
            <person name="Hall A.B."/>
            <person name="Jiang X."/>
            <person name="Thorpe C."/>
            <person name="Mueller R.L."/>
            <person name="Sun C."/>
            <person name="Waterhouse R.M."/>
            <person name="Yan G."/>
            <person name="Tu Z.J."/>
            <person name="Fang X."/>
            <person name="James A.A."/>
        </authorList>
    </citation>
    <scope>NUCLEOTIDE SEQUENCE [LARGE SCALE GENOMIC DNA]</scope>
    <source>
        <strain evidence="10">Foshan</strain>
    </source>
</reference>
<dbReference type="PRINTS" id="PR00722">
    <property type="entry name" value="CHYMOTRYPSIN"/>
</dbReference>
<dbReference type="Pfam" id="PF00089">
    <property type="entry name" value="Trypsin"/>
    <property type="match status" value="1"/>
</dbReference>
<dbReference type="CDD" id="cd00190">
    <property type="entry name" value="Tryp_SPc"/>
    <property type="match status" value="1"/>
</dbReference>
<dbReference type="InterPro" id="IPR043504">
    <property type="entry name" value="Peptidase_S1_PA_chymotrypsin"/>
</dbReference>
<name>A0ABM1YED0_AEDAL</name>
<evidence type="ECO:0000256" key="5">
    <source>
        <dbReference type="ARBA" id="ARBA00024195"/>
    </source>
</evidence>
<organism evidence="9 10">
    <name type="scientific">Aedes albopictus</name>
    <name type="common">Asian tiger mosquito</name>
    <name type="synonym">Stegomyia albopicta</name>
    <dbReference type="NCBI Taxonomy" id="7160"/>
    <lineage>
        <taxon>Eukaryota</taxon>
        <taxon>Metazoa</taxon>
        <taxon>Ecdysozoa</taxon>
        <taxon>Arthropoda</taxon>
        <taxon>Hexapoda</taxon>
        <taxon>Insecta</taxon>
        <taxon>Pterygota</taxon>
        <taxon>Neoptera</taxon>
        <taxon>Endopterygota</taxon>
        <taxon>Diptera</taxon>
        <taxon>Nematocera</taxon>
        <taxon>Culicoidea</taxon>
        <taxon>Culicidae</taxon>
        <taxon>Culicinae</taxon>
        <taxon>Aedini</taxon>
        <taxon>Aedes</taxon>
        <taxon>Stegomyia</taxon>
    </lineage>
</organism>
<feature type="domain" description="Peptidase S1" evidence="8">
    <location>
        <begin position="96"/>
        <end position="337"/>
    </location>
</feature>
<protein>
    <recommendedName>
        <fullName evidence="8">Peptidase S1 domain-containing protein</fullName>
    </recommendedName>
</protein>
<accession>A0ABM1YED0</accession>
<reference evidence="9" key="2">
    <citation type="submission" date="2025-05" db="UniProtKB">
        <authorList>
            <consortium name="EnsemblMetazoa"/>
        </authorList>
    </citation>
    <scope>IDENTIFICATION</scope>
    <source>
        <strain evidence="9">Foshan</strain>
    </source>
</reference>
<dbReference type="PROSITE" id="PS50240">
    <property type="entry name" value="TRYPSIN_DOM"/>
    <property type="match status" value="1"/>
</dbReference>
<evidence type="ECO:0000256" key="4">
    <source>
        <dbReference type="ARBA" id="ARBA00023157"/>
    </source>
</evidence>
<dbReference type="SMART" id="SM00020">
    <property type="entry name" value="Tryp_SPc"/>
    <property type="match status" value="1"/>
</dbReference>
<proteinExistence type="inferred from homology"/>
<keyword evidence="2 6" id="KW-0378">Hydrolase</keyword>
<dbReference type="GeneID" id="115271017"/>
<keyword evidence="7" id="KW-0732">Signal</keyword>
<dbReference type="InterPro" id="IPR001254">
    <property type="entry name" value="Trypsin_dom"/>
</dbReference>
<evidence type="ECO:0000313" key="9">
    <source>
        <dbReference type="EnsemblMetazoa" id="AALFPA23_008386.P11315"/>
    </source>
</evidence>
<dbReference type="InterPro" id="IPR001314">
    <property type="entry name" value="Peptidase_S1A"/>
</dbReference>
<dbReference type="InterPro" id="IPR009003">
    <property type="entry name" value="Peptidase_S1_PA"/>
</dbReference>
<evidence type="ECO:0000256" key="3">
    <source>
        <dbReference type="ARBA" id="ARBA00022825"/>
    </source>
</evidence>
<evidence type="ECO:0000256" key="2">
    <source>
        <dbReference type="ARBA" id="ARBA00022801"/>
    </source>
</evidence>
<dbReference type="InterPro" id="IPR033116">
    <property type="entry name" value="TRYPSIN_SER"/>
</dbReference>
<dbReference type="PANTHER" id="PTHR24264">
    <property type="entry name" value="TRYPSIN-RELATED"/>
    <property type="match status" value="1"/>
</dbReference>
<keyword evidence="10" id="KW-1185">Reference proteome</keyword>
<dbReference type="SUPFAM" id="SSF50494">
    <property type="entry name" value="Trypsin-like serine proteases"/>
    <property type="match status" value="1"/>
</dbReference>